<evidence type="ECO:0000256" key="7">
    <source>
        <dbReference type="ARBA" id="ARBA00023136"/>
    </source>
</evidence>
<dbReference type="Gene3D" id="1.20.1530.20">
    <property type="match status" value="2"/>
</dbReference>
<feature type="transmembrane region" description="Helical" evidence="8">
    <location>
        <begin position="60"/>
        <end position="82"/>
    </location>
</feature>
<feature type="transmembrane region" description="Helical" evidence="8">
    <location>
        <begin position="241"/>
        <end position="264"/>
    </location>
</feature>
<feature type="transmembrane region" description="Helical" evidence="8">
    <location>
        <begin position="208"/>
        <end position="229"/>
    </location>
</feature>
<evidence type="ECO:0000256" key="8">
    <source>
        <dbReference type="SAM" id="Phobius"/>
    </source>
</evidence>
<keyword evidence="10" id="KW-1185">Reference proteome</keyword>
<dbReference type="PANTHER" id="PTHR36838:SF3">
    <property type="entry name" value="TRANSPORTER AUXIN EFFLUX CARRIER EC FAMILY"/>
    <property type="match status" value="1"/>
</dbReference>
<sequence>MLEALAVLAPMFLIFGIGYFAGYSQRFKHGAAGLNNFVFSIALPCFIYISIATAELPDAFPWQVWVLAFVFPAVFAVVVYYATRWLAPKHADQAAPLSMSASYGNVGYFGIPMTIALLGPEAAVPAAIVHLLHNLVFLIGYPVLRGDSDQDHSKGTENQRHQNTLQRLGREVVSRALLSPVTISTVLGVAVVALNIPVPDIITGSIELMGATAIPLALFSVGIAMHPALASLRSGGLSIALVLSGIGLKNVIFPLATLGLAWVFRDDMGTGWFGTVLLMAAMPMSTSGYILSERYDESGDMAAAILAGTTLLSIVTVPVAAALLG</sequence>
<feature type="transmembrane region" description="Helical" evidence="8">
    <location>
        <begin position="6"/>
        <end position="22"/>
    </location>
</feature>
<comment type="subcellular location">
    <subcellularLocation>
        <location evidence="1">Cell membrane</location>
        <topology evidence="1">Multi-pass membrane protein</topology>
    </subcellularLocation>
</comment>
<dbReference type="Pfam" id="PF03547">
    <property type="entry name" value="Mem_trans"/>
    <property type="match status" value="1"/>
</dbReference>
<keyword evidence="5 8" id="KW-0812">Transmembrane</keyword>
<feature type="transmembrane region" description="Helical" evidence="8">
    <location>
        <begin position="303"/>
        <end position="324"/>
    </location>
</feature>
<dbReference type="EMBL" id="BAAAMN010000052">
    <property type="protein sequence ID" value="GAA2044218.1"/>
    <property type="molecule type" value="Genomic_DNA"/>
</dbReference>
<evidence type="ECO:0000256" key="6">
    <source>
        <dbReference type="ARBA" id="ARBA00022989"/>
    </source>
</evidence>
<protein>
    <submittedName>
        <fullName evidence="9">AEC family transporter</fullName>
    </submittedName>
</protein>
<gene>
    <name evidence="9" type="ORF">GCM10009720_26380</name>
</gene>
<dbReference type="Proteomes" id="UP001501461">
    <property type="component" value="Unassembled WGS sequence"/>
</dbReference>
<organism evidence="9 10">
    <name type="scientific">Yaniella flava</name>
    <dbReference type="NCBI Taxonomy" id="287930"/>
    <lineage>
        <taxon>Bacteria</taxon>
        <taxon>Bacillati</taxon>
        <taxon>Actinomycetota</taxon>
        <taxon>Actinomycetes</taxon>
        <taxon>Micrococcales</taxon>
        <taxon>Micrococcaceae</taxon>
        <taxon>Yaniella</taxon>
    </lineage>
</organism>
<evidence type="ECO:0000313" key="9">
    <source>
        <dbReference type="EMBL" id="GAA2044218.1"/>
    </source>
</evidence>
<reference evidence="10" key="1">
    <citation type="journal article" date="2019" name="Int. J. Syst. Evol. Microbiol.">
        <title>The Global Catalogue of Microorganisms (GCM) 10K type strain sequencing project: providing services to taxonomists for standard genome sequencing and annotation.</title>
        <authorList>
            <consortium name="The Broad Institute Genomics Platform"/>
            <consortium name="The Broad Institute Genome Sequencing Center for Infectious Disease"/>
            <person name="Wu L."/>
            <person name="Ma J."/>
        </authorList>
    </citation>
    <scope>NUCLEOTIDE SEQUENCE [LARGE SCALE GENOMIC DNA]</scope>
    <source>
        <strain evidence="10">JCM 13595</strain>
    </source>
</reference>
<feature type="transmembrane region" description="Helical" evidence="8">
    <location>
        <begin position="176"/>
        <end position="196"/>
    </location>
</feature>
<keyword evidence="6 8" id="KW-1133">Transmembrane helix</keyword>
<proteinExistence type="inferred from homology"/>
<keyword evidence="7 8" id="KW-0472">Membrane</keyword>
<comment type="similarity">
    <text evidence="2">Belongs to the auxin efflux carrier (TC 2.A.69) family.</text>
</comment>
<evidence type="ECO:0000256" key="1">
    <source>
        <dbReference type="ARBA" id="ARBA00004651"/>
    </source>
</evidence>
<dbReference type="PANTHER" id="PTHR36838">
    <property type="entry name" value="AUXIN EFFLUX CARRIER FAMILY PROTEIN"/>
    <property type="match status" value="1"/>
</dbReference>
<evidence type="ECO:0000313" key="10">
    <source>
        <dbReference type="Proteomes" id="UP001501461"/>
    </source>
</evidence>
<evidence type="ECO:0000256" key="3">
    <source>
        <dbReference type="ARBA" id="ARBA00022448"/>
    </source>
</evidence>
<keyword evidence="4" id="KW-1003">Cell membrane</keyword>
<keyword evidence="3" id="KW-0813">Transport</keyword>
<accession>A0ABP5GD37</accession>
<feature type="transmembrane region" description="Helical" evidence="8">
    <location>
        <begin position="34"/>
        <end position="54"/>
    </location>
</feature>
<dbReference type="RefSeq" id="WP_343959514.1">
    <property type="nucleotide sequence ID" value="NZ_BAAAMN010000052.1"/>
</dbReference>
<evidence type="ECO:0000256" key="2">
    <source>
        <dbReference type="ARBA" id="ARBA00010145"/>
    </source>
</evidence>
<feature type="transmembrane region" description="Helical" evidence="8">
    <location>
        <begin position="94"/>
        <end position="118"/>
    </location>
</feature>
<evidence type="ECO:0000256" key="5">
    <source>
        <dbReference type="ARBA" id="ARBA00022692"/>
    </source>
</evidence>
<dbReference type="InterPro" id="IPR038770">
    <property type="entry name" value="Na+/solute_symporter_sf"/>
</dbReference>
<evidence type="ECO:0000256" key="4">
    <source>
        <dbReference type="ARBA" id="ARBA00022475"/>
    </source>
</evidence>
<name>A0ABP5GD37_9MICC</name>
<feature type="transmembrane region" description="Helical" evidence="8">
    <location>
        <begin position="124"/>
        <end position="144"/>
    </location>
</feature>
<comment type="caution">
    <text evidence="9">The sequence shown here is derived from an EMBL/GenBank/DDBJ whole genome shotgun (WGS) entry which is preliminary data.</text>
</comment>
<dbReference type="InterPro" id="IPR004776">
    <property type="entry name" value="Mem_transp_PIN-like"/>
</dbReference>
<feature type="transmembrane region" description="Helical" evidence="8">
    <location>
        <begin position="270"/>
        <end position="291"/>
    </location>
</feature>